<dbReference type="InterPro" id="IPR015943">
    <property type="entry name" value="WD40/YVTN_repeat-like_dom_sf"/>
</dbReference>
<dbReference type="SMART" id="SM00320">
    <property type="entry name" value="WD40"/>
    <property type="match status" value="6"/>
</dbReference>
<evidence type="ECO:0000256" key="3">
    <source>
        <dbReference type="PROSITE-ProRule" id="PRU00221"/>
    </source>
</evidence>
<dbReference type="PRINTS" id="PR00320">
    <property type="entry name" value="GPROTEINBRPT"/>
</dbReference>
<dbReference type="InterPro" id="IPR001680">
    <property type="entry name" value="WD40_rpt"/>
</dbReference>
<keyword evidence="1 3" id="KW-0853">WD repeat</keyword>
<evidence type="ECO:0000313" key="6">
    <source>
        <dbReference type="EMBL" id="KAB5593558.1"/>
    </source>
</evidence>
<feature type="repeat" description="WD" evidence="3">
    <location>
        <begin position="566"/>
        <end position="600"/>
    </location>
</feature>
<organism evidence="6 7">
    <name type="scientific">Ceratobasidium theobromae</name>
    <dbReference type="NCBI Taxonomy" id="1582974"/>
    <lineage>
        <taxon>Eukaryota</taxon>
        <taxon>Fungi</taxon>
        <taxon>Dikarya</taxon>
        <taxon>Basidiomycota</taxon>
        <taxon>Agaricomycotina</taxon>
        <taxon>Agaricomycetes</taxon>
        <taxon>Cantharellales</taxon>
        <taxon>Ceratobasidiaceae</taxon>
        <taxon>Ceratobasidium</taxon>
    </lineage>
</organism>
<dbReference type="InterPro" id="IPR019775">
    <property type="entry name" value="WD40_repeat_CS"/>
</dbReference>
<dbReference type="SUPFAM" id="SSF50978">
    <property type="entry name" value="WD40 repeat-like"/>
    <property type="match status" value="1"/>
</dbReference>
<feature type="repeat" description="WD" evidence="3">
    <location>
        <begin position="543"/>
        <end position="565"/>
    </location>
</feature>
<dbReference type="Proteomes" id="UP000383932">
    <property type="component" value="Unassembled WGS sequence"/>
</dbReference>
<dbReference type="InterPro" id="IPR036322">
    <property type="entry name" value="WD40_repeat_dom_sf"/>
</dbReference>
<keyword evidence="4" id="KW-0175">Coiled coil</keyword>
<keyword evidence="2" id="KW-0677">Repeat</keyword>
<dbReference type="PANTHER" id="PTHR22847">
    <property type="entry name" value="WD40 REPEAT PROTEIN"/>
    <property type="match status" value="1"/>
</dbReference>
<reference evidence="6 7" key="1">
    <citation type="journal article" date="2019" name="Fungal Biol. Biotechnol.">
        <title>Draft genome sequence of fastidious pathogen Ceratobasidium theobromae, which causes vascular-streak dieback in Theobroma cacao.</title>
        <authorList>
            <person name="Ali S.S."/>
            <person name="Asman A."/>
            <person name="Shao J."/>
            <person name="Firmansyah A.P."/>
            <person name="Susilo A.W."/>
            <person name="Rosmana A."/>
            <person name="McMahon P."/>
            <person name="Junaid M."/>
            <person name="Guest D."/>
            <person name="Kheng T.Y."/>
            <person name="Meinhardt L.W."/>
            <person name="Bailey B.A."/>
        </authorList>
    </citation>
    <scope>NUCLEOTIDE SEQUENCE [LARGE SCALE GENOMIC DNA]</scope>
    <source>
        <strain evidence="6 7">CT2</strain>
    </source>
</reference>
<feature type="repeat" description="WD" evidence="3">
    <location>
        <begin position="690"/>
        <end position="721"/>
    </location>
</feature>
<feature type="region of interest" description="Disordered" evidence="5">
    <location>
        <begin position="263"/>
        <end position="285"/>
    </location>
</feature>
<dbReference type="GO" id="GO:1990234">
    <property type="term" value="C:transferase complex"/>
    <property type="evidence" value="ECO:0007669"/>
    <property type="project" value="UniProtKB-ARBA"/>
</dbReference>
<dbReference type="PROSITE" id="PS50294">
    <property type="entry name" value="WD_REPEATS_REGION"/>
    <property type="match status" value="3"/>
</dbReference>
<accession>A0A5N5QPN1</accession>
<name>A0A5N5QPN1_9AGAM</name>
<evidence type="ECO:0000256" key="5">
    <source>
        <dbReference type="SAM" id="MobiDB-lite"/>
    </source>
</evidence>
<sequence>MSSTDARSRLGTATSALLAPFASEDGAQASNRILSGLAPSMMTPRRVAAAASAAAAGGVERAPKSVLDFATIGRVPLRITLGRRTTARDLSVREATDALLLEPIPDSPVNESDNSVSFMRGFSATINSVDASRSRRRKARNVEMPHLGLKNKALAARGMLADGESEESPAAKKAARRGQSLSSSVKLTPEALARQKHEIIQDREHIHVRRSLINNEIAEITAKIAALDVIRNNLEQDLMRLDESELELEEELSAVQELQYLEGTATPSDVGSTRRRKGPAFLPSEHDDLPPNIAFMTLATGGPIAALDLSEPYGLLVTASLPPQPPASSSAFSLSASQSSYSAINHTDADVDPRMWDLCAGTPIGRLRGAGVVRALQVQGDACVTGGANGAVRVWDLRKVPDEDDITNTFVGNGKNGKSPTTVGGRGPGEEEDFVHLERESTSDSGEGAETGCIKTLEGHSKAVTALYFEDTCMVTGAGDKTIRQWDVATGQCVVTMDILWAIAHPAGGDASEYVDTPYDFSANFPESEERFVGGLQFWGYALVSGSADGAVRMWDMRTGQSHRTLLGHTAPITAVQFDEIHVVSSARDGTVRVWDLRSGGRKFDLLRFGSSRLSAQSEFGLSAGLSEYSMGVGTGSNVNLPSTANSIASLPIGSGVGDVQFDSRKIVAGSDNGVEIFNRISRQYTSLAVNGHVGAVERLRYIDRYLVSGGRDATVKIWAL</sequence>
<dbReference type="Gene3D" id="6.10.280.220">
    <property type="match status" value="1"/>
</dbReference>
<keyword evidence="7" id="KW-1185">Reference proteome</keyword>
<dbReference type="PANTHER" id="PTHR22847:SF637">
    <property type="entry name" value="WD REPEAT DOMAIN 5B"/>
    <property type="match status" value="1"/>
</dbReference>
<evidence type="ECO:0000256" key="4">
    <source>
        <dbReference type="SAM" id="Coils"/>
    </source>
</evidence>
<evidence type="ECO:0000256" key="1">
    <source>
        <dbReference type="ARBA" id="ARBA00022574"/>
    </source>
</evidence>
<dbReference type="OrthoDB" id="496at2759"/>
<dbReference type="PROSITE" id="PS00678">
    <property type="entry name" value="WD_REPEATS_1"/>
    <property type="match status" value="2"/>
</dbReference>
<feature type="coiled-coil region" evidence="4">
    <location>
        <begin position="217"/>
        <end position="261"/>
    </location>
</feature>
<evidence type="ECO:0000256" key="2">
    <source>
        <dbReference type="ARBA" id="ARBA00022737"/>
    </source>
</evidence>
<feature type="repeat" description="WD" evidence="3">
    <location>
        <begin position="457"/>
        <end position="496"/>
    </location>
</feature>
<dbReference type="PROSITE" id="PS50082">
    <property type="entry name" value="WD_REPEATS_2"/>
    <property type="match status" value="4"/>
</dbReference>
<dbReference type="Gene3D" id="2.130.10.10">
    <property type="entry name" value="YVTN repeat-like/Quinoprotein amine dehydrogenase"/>
    <property type="match status" value="3"/>
</dbReference>
<dbReference type="EMBL" id="SSOP01000035">
    <property type="protein sequence ID" value="KAB5593558.1"/>
    <property type="molecule type" value="Genomic_DNA"/>
</dbReference>
<dbReference type="AlphaFoldDB" id="A0A5N5QPN1"/>
<proteinExistence type="predicted"/>
<protein>
    <submittedName>
        <fullName evidence="6">Mitochondrial division protein 1</fullName>
    </submittedName>
</protein>
<evidence type="ECO:0000313" key="7">
    <source>
        <dbReference type="Proteomes" id="UP000383932"/>
    </source>
</evidence>
<dbReference type="Pfam" id="PF00400">
    <property type="entry name" value="WD40"/>
    <property type="match status" value="3"/>
</dbReference>
<dbReference type="InterPro" id="IPR020472">
    <property type="entry name" value="WD40_PAC1"/>
</dbReference>
<gene>
    <name evidence="6" type="ORF">CTheo_3024</name>
</gene>
<feature type="region of interest" description="Disordered" evidence="5">
    <location>
        <begin position="160"/>
        <end position="188"/>
    </location>
</feature>
<comment type="caution">
    <text evidence="6">The sequence shown here is derived from an EMBL/GenBank/DDBJ whole genome shotgun (WGS) entry which is preliminary data.</text>
</comment>